<organism evidence="10 11">
    <name type="scientific">Microbispora oryzae</name>
    <dbReference type="NCBI Taxonomy" id="2806554"/>
    <lineage>
        <taxon>Bacteria</taxon>
        <taxon>Bacillati</taxon>
        <taxon>Actinomycetota</taxon>
        <taxon>Actinomycetes</taxon>
        <taxon>Streptosporangiales</taxon>
        <taxon>Streptosporangiaceae</taxon>
        <taxon>Microbispora</taxon>
    </lineage>
</organism>
<dbReference type="Proteomes" id="UP000674234">
    <property type="component" value="Unassembled WGS sequence"/>
</dbReference>
<keyword evidence="2 10" id="KW-0328">Glycosyltransferase</keyword>
<feature type="region of interest" description="Disordered" evidence="8">
    <location>
        <begin position="440"/>
        <end position="465"/>
    </location>
</feature>
<feature type="transmembrane region" description="Helical" evidence="9">
    <location>
        <begin position="186"/>
        <end position="209"/>
    </location>
</feature>
<reference evidence="10" key="1">
    <citation type="submission" date="2021-02" db="EMBL/GenBank/DDBJ databases">
        <title>Draft genome sequence of Microbispora sp. RL4-1S isolated from rice leaves in Thailand.</title>
        <authorList>
            <person name="Muangham S."/>
            <person name="Duangmal K."/>
        </authorList>
    </citation>
    <scope>NUCLEOTIDE SEQUENCE</scope>
    <source>
        <strain evidence="10">RL4-1S</strain>
    </source>
</reference>
<feature type="transmembrane region" description="Helical" evidence="9">
    <location>
        <begin position="144"/>
        <end position="165"/>
    </location>
</feature>
<evidence type="ECO:0000313" key="11">
    <source>
        <dbReference type="Proteomes" id="UP000674234"/>
    </source>
</evidence>
<evidence type="ECO:0000256" key="5">
    <source>
        <dbReference type="ARBA" id="ARBA00022989"/>
    </source>
</evidence>
<sequence>MVPELPGAPWQPPYSLGLAPGGHLVVALGAVAIILGGAGLAAGLAVPGRLPRPRVLLLAGCLAAAVLTFLPPSGSSDHLNYAAYGRMAALGYDPYVTVAADLPADPLIGRVEEWRGTPSVYGPVATIVQSLAAHVGGDSLRLTVFALELANLVAFVAAALVLHRATRDDPVRQARAALLWTVNPLLLYQLAAGMHLDTLAIALVVGGLVARRGVLLGLGVAVKVTAGLVALGTAWELRRQPGRLALVAVSATATVVTLYWLAGPHALDQVLDASKTVSLATPWMLVKRAAQSISSGSYHALIQIGSLLLMAVLAVLLLRRLSPGDADAPGRHAAPSTGPAGAGVALALTTAWLFATPYALPWYDGLAFALVALVPATGLDGFLTARLTALSLAYLPARQAGQPADLEWLVSVVRSLAVPAFLLALTACLIWWAVATRAPAPGQTPRESAVRPPSGPSPGSRSRSR</sequence>
<evidence type="ECO:0000256" key="7">
    <source>
        <dbReference type="ARBA" id="ARBA00043987"/>
    </source>
</evidence>
<evidence type="ECO:0000256" key="2">
    <source>
        <dbReference type="ARBA" id="ARBA00022676"/>
    </source>
</evidence>
<feature type="transmembrane region" description="Helical" evidence="9">
    <location>
        <begin position="416"/>
        <end position="434"/>
    </location>
</feature>
<dbReference type="EMBL" id="JAFCNB010000011">
    <property type="protein sequence ID" value="MBP2706309.1"/>
    <property type="molecule type" value="Genomic_DNA"/>
</dbReference>
<dbReference type="GO" id="GO:0016020">
    <property type="term" value="C:membrane"/>
    <property type="evidence" value="ECO:0007669"/>
    <property type="project" value="UniProtKB-SubCell"/>
</dbReference>
<dbReference type="Pfam" id="PF26314">
    <property type="entry name" value="MptA_B_family"/>
    <property type="match status" value="1"/>
</dbReference>
<feature type="transmembrane region" description="Helical" evidence="9">
    <location>
        <begin position="339"/>
        <end position="360"/>
    </location>
</feature>
<evidence type="ECO:0000256" key="9">
    <source>
        <dbReference type="SAM" id="Phobius"/>
    </source>
</evidence>
<feature type="transmembrane region" description="Helical" evidence="9">
    <location>
        <begin position="20"/>
        <end position="43"/>
    </location>
</feature>
<feature type="transmembrane region" description="Helical" evidence="9">
    <location>
        <begin position="244"/>
        <end position="262"/>
    </location>
</feature>
<evidence type="ECO:0000256" key="4">
    <source>
        <dbReference type="ARBA" id="ARBA00022692"/>
    </source>
</evidence>
<comment type="similarity">
    <text evidence="7">Belongs to the MptA/B family.</text>
</comment>
<evidence type="ECO:0000256" key="3">
    <source>
        <dbReference type="ARBA" id="ARBA00022679"/>
    </source>
</evidence>
<evidence type="ECO:0000256" key="8">
    <source>
        <dbReference type="SAM" id="MobiDB-lite"/>
    </source>
</evidence>
<comment type="caution">
    <text evidence="10">The sequence shown here is derived from an EMBL/GenBank/DDBJ whole genome shotgun (WGS) entry which is preliminary data.</text>
</comment>
<keyword evidence="11" id="KW-1185">Reference proteome</keyword>
<dbReference type="GO" id="GO:0016757">
    <property type="term" value="F:glycosyltransferase activity"/>
    <property type="evidence" value="ECO:0007669"/>
    <property type="project" value="UniProtKB-KW"/>
</dbReference>
<dbReference type="AlphaFoldDB" id="A0A940WIF0"/>
<keyword evidence="6 9" id="KW-0472">Membrane</keyword>
<keyword evidence="5 9" id="KW-1133">Transmembrane helix</keyword>
<keyword evidence="4 9" id="KW-0812">Transmembrane</keyword>
<feature type="transmembrane region" description="Helical" evidence="9">
    <location>
        <begin position="55"/>
        <end position="72"/>
    </location>
</feature>
<feature type="transmembrane region" description="Helical" evidence="9">
    <location>
        <begin position="298"/>
        <end position="318"/>
    </location>
</feature>
<evidence type="ECO:0000256" key="1">
    <source>
        <dbReference type="ARBA" id="ARBA00004141"/>
    </source>
</evidence>
<gene>
    <name evidence="10" type="primary">mptB</name>
    <name evidence="10" type="ORF">JOL79_21090</name>
</gene>
<name>A0A940WIF0_9ACTN</name>
<dbReference type="InterPro" id="IPR049829">
    <property type="entry name" value="MptA/B-like"/>
</dbReference>
<feature type="transmembrane region" description="Helical" evidence="9">
    <location>
        <begin position="215"/>
        <end position="237"/>
    </location>
</feature>
<accession>A0A940WIF0</accession>
<proteinExistence type="inferred from homology"/>
<comment type="subcellular location">
    <subcellularLocation>
        <location evidence="1">Membrane</location>
        <topology evidence="1">Multi-pass membrane protein</topology>
    </subcellularLocation>
</comment>
<evidence type="ECO:0000313" key="10">
    <source>
        <dbReference type="EMBL" id="MBP2706309.1"/>
    </source>
</evidence>
<keyword evidence="3" id="KW-0808">Transferase</keyword>
<dbReference type="NCBIfam" id="NF038066">
    <property type="entry name" value="MptB"/>
    <property type="match status" value="1"/>
</dbReference>
<protein>
    <submittedName>
        <fullName evidence="10">Polyprenol phosphomannose-dependent alpha 1,6 mannosyltransferase MptB</fullName>
    </submittedName>
</protein>
<evidence type="ECO:0000256" key="6">
    <source>
        <dbReference type="ARBA" id="ARBA00023136"/>
    </source>
</evidence>